<feature type="transmembrane region" description="Helical" evidence="11">
    <location>
        <begin position="94"/>
        <end position="113"/>
    </location>
</feature>
<feature type="transmembrane region" description="Helical" evidence="11">
    <location>
        <begin position="63"/>
        <end position="82"/>
    </location>
</feature>
<evidence type="ECO:0000256" key="1">
    <source>
        <dbReference type="ARBA" id="ARBA00004589"/>
    </source>
</evidence>
<dbReference type="EMBL" id="OX451740">
    <property type="protein sequence ID" value="CAI8613611.1"/>
    <property type="molecule type" value="Genomic_DNA"/>
</dbReference>
<evidence type="ECO:0000313" key="12">
    <source>
        <dbReference type="EMBL" id="CAI8613611.1"/>
    </source>
</evidence>
<accession>A0AAV1AUP4</accession>
<keyword evidence="6 11" id="KW-0472">Membrane</keyword>
<evidence type="ECO:0000256" key="2">
    <source>
        <dbReference type="ARBA" id="ARBA00005835"/>
    </source>
</evidence>
<keyword evidence="8" id="KW-0379">Hydroxylation</keyword>
<organism evidence="12 13">
    <name type="scientific">Vicia faba</name>
    <name type="common">Broad bean</name>
    <name type="synonym">Faba vulgaris</name>
    <dbReference type="NCBI Taxonomy" id="3906"/>
    <lineage>
        <taxon>Eukaryota</taxon>
        <taxon>Viridiplantae</taxon>
        <taxon>Streptophyta</taxon>
        <taxon>Embryophyta</taxon>
        <taxon>Tracheophyta</taxon>
        <taxon>Spermatophyta</taxon>
        <taxon>Magnoliopsida</taxon>
        <taxon>eudicotyledons</taxon>
        <taxon>Gunneridae</taxon>
        <taxon>Pentapetalae</taxon>
        <taxon>rosids</taxon>
        <taxon>fabids</taxon>
        <taxon>Fabales</taxon>
        <taxon>Fabaceae</taxon>
        <taxon>Papilionoideae</taxon>
        <taxon>50 kb inversion clade</taxon>
        <taxon>NPAAA clade</taxon>
        <taxon>Hologalegina</taxon>
        <taxon>IRL clade</taxon>
        <taxon>Fabeae</taxon>
        <taxon>Vicia</taxon>
    </lineage>
</organism>
<dbReference type="InterPro" id="IPR039281">
    <property type="entry name" value="AGP3/12/13/14/21"/>
</dbReference>
<evidence type="ECO:0000256" key="11">
    <source>
        <dbReference type="SAM" id="Phobius"/>
    </source>
</evidence>
<keyword evidence="3" id="KW-0336">GPI-anchor</keyword>
<evidence type="ECO:0000313" key="13">
    <source>
        <dbReference type="Proteomes" id="UP001157006"/>
    </source>
</evidence>
<evidence type="ECO:0000256" key="10">
    <source>
        <dbReference type="ARBA" id="ARBA00037868"/>
    </source>
</evidence>
<dbReference type="GO" id="GO:0012505">
    <property type="term" value="C:endomembrane system"/>
    <property type="evidence" value="ECO:0007669"/>
    <property type="project" value="UniProtKB-SubCell"/>
</dbReference>
<comment type="subcellular location">
    <subcellularLocation>
        <location evidence="10">Endomembrane system</location>
        <topology evidence="10">Lipid-anchor</topology>
    </subcellularLocation>
    <subcellularLocation>
        <location evidence="1">Membrane</location>
        <topology evidence="1">Lipid-anchor</topology>
        <topology evidence="1">GPI-anchor</topology>
    </subcellularLocation>
</comment>
<evidence type="ECO:0000256" key="5">
    <source>
        <dbReference type="ARBA" id="ARBA00022974"/>
    </source>
</evidence>
<keyword evidence="11" id="KW-1133">Transmembrane helix</keyword>
<dbReference type="GO" id="GO:0098552">
    <property type="term" value="C:side of membrane"/>
    <property type="evidence" value="ECO:0007669"/>
    <property type="project" value="UniProtKB-KW"/>
</dbReference>
<keyword evidence="7" id="KW-0325">Glycoprotein</keyword>
<keyword evidence="4" id="KW-0732">Signal</keyword>
<dbReference type="PANTHER" id="PTHR34114:SF11">
    <property type="entry name" value="ARABINOGALACTAN PROTEIN 13-RELATED"/>
    <property type="match status" value="1"/>
</dbReference>
<dbReference type="Proteomes" id="UP001157006">
    <property type="component" value="Chromosome 5"/>
</dbReference>
<comment type="similarity">
    <text evidence="2">Belongs to the AG-peptide AGP family.</text>
</comment>
<keyword evidence="5" id="KW-0654">Proteoglycan</keyword>
<reference evidence="12 13" key="1">
    <citation type="submission" date="2023-01" db="EMBL/GenBank/DDBJ databases">
        <authorList>
            <person name="Kreplak J."/>
        </authorList>
    </citation>
    <scope>NUCLEOTIDE SEQUENCE [LARGE SCALE GENOMIC DNA]</scope>
</reference>
<gene>
    <name evidence="12" type="ORF">VFH_V089120</name>
</gene>
<evidence type="ECO:0000256" key="7">
    <source>
        <dbReference type="ARBA" id="ARBA00023180"/>
    </source>
</evidence>
<protein>
    <submittedName>
        <fullName evidence="12">Uncharacterized protein</fullName>
    </submittedName>
</protein>
<keyword evidence="9" id="KW-0449">Lipoprotein</keyword>
<keyword evidence="13" id="KW-1185">Reference proteome</keyword>
<proteinExistence type="inferred from homology"/>
<evidence type="ECO:0000256" key="4">
    <source>
        <dbReference type="ARBA" id="ARBA00022729"/>
    </source>
</evidence>
<keyword evidence="11" id="KW-0812">Transmembrane</keyword>
<dbReference type="PANTHER" id="PTHR34114">
    <property type="entry name" value="ARABINOGALACTAN PEPTIDE 1"/>
    <property type="match status" value="1"/>
</dbReference>
<evidence type="ECO:0000256" key="9">
    <source>
        <dbReference type="ARBA" id="ARBA00023288"/>
    </source>
</evidence>
<evidence type="ECO:0000256" key="6">
    <source>
        <dbReference type="ARBA" id="ARBA00023136"/>
    </source>
</evidence>
<name>A0AAV1AUP4_VICFA</name>
<evidence type="ECO:0000256" key="8">
    <source>
        <dbReference type="ARBA" id="ARBA00023278"/>
    </source>
</evidence>
<feature type="transmembrane region" description="Helical" evidence="11">
    <location>
        <begin position="32"/>
        <end position="56"/>
    </location>
</feature>
<evidence type="ECO:0000256" key="3">
    <source>
        <dbReference type="ARBA" id="ARBA00022622"/>
    </source>
</evidence>
<dbReference type="AlphaFoldDB" id="A0AAV1AUP4"/>
<sequence>MLCCPTKRAATEKVRSACPSFFLARNYIKPTITALVFHPLPLQPLIFFCFKIFSLFKTMKMNVFVAVMVALLVIATSGVSAADSPAPSPASDASVLFVPTAVASLVALAFGFLF</sequence>